<evidence type="ECO:0000313" key="2">
    <source>
        <dbReference type="Proteomes" id="UP000280861"/>
    </source>
</evidence>
<accession>A0A3P5WZK8</accession>
<organism evidence="1 2">
    <name type="scientific">Arthrobacter ulcerisalmonis</name>
    <dbReference type="NCBI Taxonomy" id="2483813"/>
    <lineage>
        <taxon>Bacteria</taxon>
        <taxon>Bacillati</taxon>
        <taxon>Actinomycetota</taxon>
        <taxon>Actinomycetes</taxon>
        <taxon>Micrococcales</taxon>
        <taxon>Micrococcaceae</taxon>
        <taxon>Arthrobacter</taxon>
    </lineage>
</organism>
<dbReference type="Proteomes" id="UP000280861">
    <property type="component" value="Unassembled WGS sequence"/>
</dbReference>
<dbReference type="RefSeq" id="WP_124091186.1">
    <property type="nucleotide sequence ID" value="NZ_CBCRYA010000003.1"/>
</dbReference>
<evidence type="ECO:0008006" key="3">
    <source>
        <dbReference type="Google" id="ProtNLM"/>
    </source>
</evidence>
<proteinExistence type="predicted"/>
<sequence>MGAEDLSAALWKQRTDLELLQFRLDTQALHAGDETMAWLKITAADIESVVERLNMELLSCHVESAAVASLWGAPPSAPLPTLIVFAPPGVWPTLLGEHLAELRRLYAAIQAGSAANRLAFLRRVEAAAPKASAPVEPDADLAALLAGGTVARAKAAAKSTDLPLLAQYLGLA</sequence>
<reference evidence="1 2" key="1">
    <citation type="submission" date="2018-11" db="EMBL/GenBank/DDBJ databases">
        <authorList>
            <person name="Criscuolo A."/>
        </authorList>
    </citation>
    <scope>NUCLEOTIDE SEQUENCE [LARGE SCALE GENOMIC DNA]</scope>
    <source>
        <strain evidence="1">AT11b</strain>
    </source>
</reference>
<name>A0A3P5WZK8_9MICC</name>
<dbReference type="EMBL" id="UXAU01000019">
    <property type="protein sequence ID" value="VDC23766.1"/>
    <property type="molecule type" value="Genomic_DNA"/>
</dbReference>
<evidence type="ECO:0000313" key="1">
    <source>
        <dbReference type="EMBL" id="VDC23766.1"/>
    </source>
</evidence>
<dbReference type="AlphaFoldDB" id="A0A3P5WZK8"/>
<protein>
    <recommendedName>
        <fullName evidence="3">FlgN protein</fullName>
    </recommendedName>
</protein>
<dbReference type="OrthoDB" id="3268384at2"/>
<keyword evidence="2" id="KW-1185">Reference proteome</keyword>
<gene>
    <name evidence="1" type="ORF">PSET11_01213</name>
</gene>